<dbReference type="Proteomes" id="UP000030687">
    <property type="component" value="Unassembled WGS sequence"/>
</dbReference>
<keyword evidence="8" id="KW-0675">Receptor</keyword>
<dbReference type="GO" id="GO:0005524">
    <property type="term" value="F:ATP binding"/>
    <property type="evidence" value="ECO:0007669"/>
    <property type="project" value="InterPro"/>
</dbReference>
<sequence>KAKVEIVLFKLILSAVRGVGRNPAVFSPLLKKADDLAFLENEYALASLEKIGSGGEDKMKIVQPPMDATALVEADSKLLTEEMMQIRSEIVTLGQIRHMNILPLLAHLARPGCHLLVYEFMKNGSLQDILNDVSRGRRQLDWLARYRIVRGIASGLEYLHMHHSPGVIHTDLKPAKVLLDHDMEARISGFGLAKVFPDAHTHITTSDVVGTAGYIAPEYQQTLSITYMCDIYSFGVLLAGLVMGKLPSDEIASGLDLVKWMRNVMTSENPKRVIDSKLLGNGYEEQMLLVLKTACFCTLDDPKERPNSKDVRCMLSQIQQ</sequence>
<name>V4T6X9_CITCL</name>
<dbReference type="InterPro" id="IPR000719">
    <property type="entry name" value="Prot_kinase_dom"/>
</dbReference>
<keyword evidence="9" id="KW-0325">Glycoprotein</keyword>
<dbReference type="InParanoid" id="V4T6X9"/>
<keyword evidence="3" id="KW-0812">Transmembrane</keyword>
<evidence type="ECO:0000256" key="1">
    <source>
        <dbReference type="ARBA" id="ARBA00004167"/>
    </source>
</evidence>
<dbReference type="FunFam" id="1.10.510.10:FF:000479">
    <property type="entry name" value="Leucine-rich repeat receptor-like protein kinase"/>
    <property type="match status" value="1"/>
</dbReference>
<evidence type="ECO:0000256" key="6">
    <source>
        <dbReference type="ARBA" id="ARBA00022989"/>
    </source>
</evidence>
<dbReference type="STRING" id="85681.V4T6X9"/>
<dbReference type="Gene3D" id="3.30.200.20">
    <property type="entry name" value="Phosphorylase Kinase, domain 1"/>
    <property type="match status" value="1"/>
</dbReference>
<dbReference type="Gene3D" id="1.10.510.10">
    <property type="entry name" value="Transferase(Phosphotransferase) domain 1"/>
    <property type="match status" value="1"/>
</dbReference>
<proteinExistence type="predicted"/>
<dbReference type="OMA" id="NELAFGW"/>
<comment type="subcellular location">
    <subcellularLocation>
        <location evidence="1">Membrane</location>
        <topology evidence="1">Single-pass membrane protein</topology>
    </subcellularLocation>
</comment>
<dbReference type="EMBL" id="KI536661">
    <property type="protein sequence ID" value="ESR56043.1"/>
    <property type="molecule type" value="Genomic_DNA"/>
</dbReference>
<dbReference type="SUPFAM" id="SSF56112">
    <property type="entry name" value="Protein kinase-like (PK-like)"/>
    <property type="match status" value="1"/>
</dbReference>
<accession>V4T6X9</accession>
<evidence type="ECO:0000256" key="2">
    <source>
        <dbReference type="ARBA" id="ARBA00022614"/>
    </source>
</evidence>
<evidence type="ECO:0000256" key="3">
    <source>
        <dbReference type="ARBA" id="ARBA00022692"/>
    </source>
</evidence>
<protein>
    <recommendedName>
        <fullName evidence="10">Protein kinase domain-containing protein</fullName>
    </recommendedName>
</protein>
<keyword evidence="7" id="KW-0472">Membrane</keyword>
<evidence type="ECO:0000256" key="5">
    <source>
        <dbReference type="ARBA" id="ARBA00022737"/>
    </source>
</evidence>
<dbReference type="Pfam" id="PF00069">
    <property type="entry name" value="Pkinase"/>
    <property type="match status" value="1"/>
</dbReference>
<dbReference type="PANTHER" id="PTHR48055">
    <property type="entry name" value="LEUCINE-RICH REPEAT RECEPTOR PROTEIN KINASE EMS1"/>
    <property type="match status" value="1"/>
</dbReference>
<dbReference type="KEGG" id="cic:CICLE_v10023893mg"/>
<dbReference type="Gramene" id="ESR56043">
    <property type="protein sequence ID" value="ESR56043"/>
    <property type="gene ID" value="CICLE_v10023893mg"/>
</dbReference>
<keyword evidence="12" id="KW-1185">Reference proteome</keyword>
<reference evidence="11 12" key="1">
    <citation type="submission" date="2013-10" db="EMBL/GenBank/DDBJ databases">
        <authorList>
            <consortium name="International Citrus Genome Consortium"/>
            <person name="Jenkins J."/>
            <person name="Schmutz J."/>
            <person name="Prochnik S."/>
            <person name="Rokhsar D."/>
            <person name="Gmitter F."/>
            <person name="Ollitrault P."/>
            <person name="Machado M."/>
            <person name="Talon M."/>
            <person name="Wincker P."/>
            <person name="Jaillon O."/>
            <person name="Morgante M."/>
        </authorList>
    </citation>
    <scope>NUCLEOTIDE SEQUENCE</scope>
    <source>
        <strain evidence="12">cv. Clemenules</strain>
    </source>
</reference>
<dbReference type="PROSITE" id="PS50011">
    <property type="entry name" value="PROTEIN_KINASE_DOM"/>
    <property type="match status" value="1"/>
</dbReference>
<dbReference type="GO" id="GO:0016020">
    <property type="term" value="C:membrane"/>
    <property type="evidence" value="ECO:0007669"/>
    <property type="project" value="UniProtKB-SubCell"/>
</dbReference>
<organism evidence="11 12">
    <name type="scientific">Citrus clementina</name>
    <name type="common">Clementine</name>
    <name type="synonym">Citrus deliciosa x Citrus sinensis</name>
    <dbReference type="NCBI Taxonomy" id="85681"/>
    <lineage>
        <taxon>Eukaryota</taxon>
        <taxon>Viridiplantae</taxon>
        <taxon>Streptophyta</taxon>
        <taxon>Embryophyta</taxon>
        <taxon>Tracheophyta</taxon>
        <taxon>Spermatophyta</taxon>
        <taxon>Magnoliopsida</taxon>
        <taxon>eudicotyledons</taxon>
        <taxon>Gunneridae</taxon>
        <taxon>Pentapetalae</taxon>
        <taxon>rosids</taxon>
        <taxon>malvids</taxon>
        <taxon>Sapindales</taxon>
        <taxon>Rutaceae</taxon>
        <taxon>Aurantioideae</taxon>
        <taxon>Citrus</taxon>
    </lineage>
</organism>
<feature type="non-terminal residue" evidence="11">
    <location>
        <position position="1"/>
    </location>
</feature>
<evidence type="ECO:0000259" key="10">
    <source>
        <dbReference type="PROSITE" id="PS50011"/>
    </source>
</evidence>
<dbReference type="GO" id="GO:0004672">
    <property type="term" value="F:protein kinase activity"/>
    <property type="evidence" value="ECO:0007669"/>
    <property type="project" value="InterPro"/>
</dbReference>
<evidence type="ECO:0000256" key="4">
    <source>
        <dbReference type="ARBA" id="ARBA00022729"/>
    </source>
</evidence>
<keyword evidence="2" id="KW-0433">Leucine-rich repeat</keyword>
<evidence type="ECO:0000313" key="12">
    <source>
        <dbReference type="Proteomes" id="UP000030687"/>
    </source>
</evidence>
<evidence type="ECO:0000256" key="7">
    <source>
        <dbReference type="ARBA" id="ARBA00023136"/>
    </source>
</evidence>
<dbReference type="PANTHER" id="PTHR48055:SF22">
    <property type="entry name" value="LEUCINE-RICH REPEAT RECEPTOR-LIKE SERINE_THREONINE_TYROSINE-PROTEIN KINASE SOBIR1"/>
    <property type="match status" value="1"/>
</dbReference>
<keyword evidence="5" id="KW-0677">Repeat</keyword>
<dbReference type="AlphaFoldDB" id="V4T6X9"/>
<evidence type="ECO:0000256" key="9">
    <source>
        <dbReference type="ARBA" id="ARBA00023180"/>
    </source>
</evidence>
<evidence type="ECO:0000256" key="8">
    <source>
        <dbReference type="ARBA" id="ARBA00023170"/>
    </source>
</evidence>
<feature type="domain" description="Protein kinase" evidence="10">
    <location>
        <begin position="45"/>
        <end position="320"/>
    </location>
</feature>
<dbReference type="InterPro" id="IPR051564">
    <property type="entry name" value="LRR_receptor-like_kinase"/>
</dbReference>
<gene>
    <name evidence="11" type="ORF">CICLE_v10023893mg</name>
</gene>
<keyword evidence="4" id="KW-0732">Signal</keyword>
<dbReference type="eggNOG" id="ENOG502QW02">
    <property type="taxonomic scope" value="Eukaryota"/>
</dbReference>
<dbReference type="InterPro" id="IPR011009">
    <property type="entry name" value="Kinase-like_dom_sf"/>
</dbReference>
<keyword evidence="6" id="KW-1133">Transmembrane helix</keyword>
<evidence type="ECO:0000313" key="11">
    <source>
        <dbReference type="EMBL" id="ESR56043.1"/>
    </source>
</evidence>